<dbReference type="Proteomes" id="UP000001600">
    <property type="component" value="Chromosome 1"/>
</dbReference>
<dbReference type="eggNOG" id="COG3585">
    <property type="taxonomic scope" value="Bacteria"/>
</dbReference>
<dbReference type="AlphaFoldDB" id="B9J7Q5"/>
<evidence type="ECO:0000259" key="3">
    <source>
        <dbReference type="PROSITE" id="PS51866"/>
    </source>
</evidence>
<protein>
    <submittedName>
        <fullName evidence="4">Molybdo-pterin binding protein</fullName>
    </submittedName>
</protein>
<dbReference type="Pfam" id="PF03459">
    <property type="entry name" value="TOBE"/>
    <property type="match status" value="1"/>
</dbReference>
<proteinExistence type="predicted"/>
<reference evidence="4 5" key="1">
    <citation type="journal article" date="2009" name="J. Bacteriol.">
        <title>Genome sequences of three Agrobacterium biovars help elucidate the evolution of multichromosome genomes in bacteria.</title>
        <authorList>
            <person name="Slater S.C."/>
            <person name="Goldman B.S."/>
            <person name="Goodner B."/>
            <person name="Setubal J.C."/>
            <person name="Farrand S.K."/>
            <person name="Nester E.W."/>
            <person name="Burr T.J."/>
            <person name="Banta L."/>
            <person name="Dickerman A.W."/>
            <person name="Paulsen I."/>
            <person name="Otten L."/>
            <person name="Suen G."/>
            <person name="Welch R."/>
            <person name="Almeida N.F."/>
            <person name="Arnold F."/>
            <person name="Burton O.T."/>
            <person name="Du Z."/>
            <person name="Ewing A."/>
            <person name="Godsy E."/>
            <person name="Heisel S."/>
            <person name="Houmiel K.L."/>
            <person name="Jhaveri J."/>
            <person name="Lu J."/>
            <person name="Miller N.M."/>
            <person name="Norton S."/>
            <person name="Chen Q."/>
            <person name="Phoolcharoen W."/>
            <person name="Ohlin V."/>
            <person name="Ondrusek D."/>
            <person name="Pride N."/>
            <person name="Stricklin S.L."/>
            <person name="Sun J."/>
            <person name="Wheeler C."/>
            <person name="Wilson L."/>
            <person name="Zhu H."/>
            <person name="Wood D.W."/>
        </authorList>
    </citation>
    <scope>NUCLEOTIDE SEQUENCE [LARGE SCALE GENOMIC DNA]</scope>
    <source>
        <strain evidence="5">K84 / ATCC BAA-868</strain>
    </source>
</reference>
<evidence type="ECO:0000256" key="2">
    <source>
        <dbReference type="PROSITE-ProRule" id="PRU01213"/>
    </source>
</evidence>
<sequence>MSMKISARNRLKGKVVEVTKGATTAHVRIDIGNGSIVTSSITNEAVDELGLTVGADAYAVIKASDVMVAVD</sequence>
<keyword evidence="1 2" id="KW-0500">Molybdenum</keyword>
<name>B9J7Q5_RHIR8</name>
<evidence type="ECO:0000313" key="4">
    <source>
        <dbReference type="EMBL" id="ACM25227.1"/>
    </source>
</evidence>
<accession>B9J7Q5</accession>
<feature type="domain" description="Mop" evidence="3">
    <location>
        <begin position="4"/>
        <end position="70"/>
    </location>
</feature>
<dbReference type="InterPro" id="IPR005116">
    <property type="entry name" value="Transp-assoc_OB_typ1"/>
</dbReference>
<evidence type="ECO:0000256" key="1">
    <source>
        <dbReference type="ARBA" id="ARBA00022505"/>
    </source>
</evidence>
<dbReference type="EMBL" id="CP000628">
    <property type="protein sequence ID" value="ACM25227.1"/>
    <property type="molecule type" value="Genomic_DNA"/>
</dbReference>
<evidence type="ECO:0000313" key="5">
    <source>
        <dbReference type="Proteomes" id="UP000001600"/>
    </source>
</evidence>
<dbReference type="Gene3D" id="2.40.50.100">
    <property type="match status" value="1"/>
</dbReference>
<dbReference type="HOGENOM" id="CLU_118993_1_1_5"/>
<dbReference type="NCBIfam" id="TIGR00638">
    <property type="entry name" value="Mop"/>
    <property type="match status" value="1"/>
</dbReference>
<dbReference type="GO" id="GO:0015689">
    <property type="term" value="P:molybdate ion transport"/>
    <property type="evidence" value="ECO:0007669"/>
    <property type="project" value="InterPro"/>
</dbReference>
<dbReference type="InterPro" id="IPR008995">
    <property type="entry name" value="Mo/tungstate-bd_C_term_dom"/>
</dbReference>
<dbReference type="PROSITE" id="PS51866">
    <property type="entry name" value="MOP"/>
    <property type="match status" value="1"/>
</dbReference>
<gene>
    <name evidence="4" type="ordered locus">Arad_0570</name>
</gene>
<dbReference type="KEGG" id="ara:Arad_0570"/>
<organism evidence="4 5">
    <name type="scientific">Rhizobium rhizogenes (strain K84 / ATCC BAA-868)</name>
    <name type="common">Agrobacterium radiobacter</name>
    <dbReference type="NCBI Taxonomy" id="311403"/>
    <lineage>
        <taxon>Bacteria</taxon>
        <taxon>Pseudomonadati</taxon>
        <taxon>Pseudomonadota</taxon>
        <taxon>Alphaproteobacteria</taxon>
        <taxon>Hyphomicrobiales</taxon>
        <taxon>Rhizobiaceae</taxon>
        <taxon>Rhizobium/Agrobacterium group</taxon>
        <taxon>Rhizobium</taxon>
    </lineage>
</organism>
<dbReference type="SUPFAM" id="SSF50331">
    <property type="entry name" value="MOP-like"/>
    <property type="match status" value="1"/>
</dbReference>
<dbReference type="InterPro" id="IPR004606">
    <property type="entry name" value="Mop_domain"/>
</dbReference>
<dbReference type="STRING" id="311403.Arad_0570"/>